<protein>
    <submittedName>
        <fullName evidence="2">Uncharacterized protein</fullName>
    </submittedName>
</protein>
<dbReference type="Proteomes" id="UP001177670">
    <property type="component" value="Unassembled WGS sequence"/>
</dbReference>
<organism evidence="2 3">
    <name type="scientific">Melipona bicolor</name>
    <dbReference type="NCBI Taxonomy" id="60889"/>
    <lineage>
        <taxon>Eukaryota</taxon>
        <taxon>Metazoa</taxon>
        <taxon>Ecdysozoa</taxon>
        <taxon>Arthropoda</taxon>
        <taxon>Hexapoda</taxon>
        <taxon>Insecta</taxon>
        <taxon>Pterygota</taxon>
        <taxon>Neoptera</taxon>
        <taxon>Endopterygota</taxon>
        <taxon>Hymenoptera</taxon>
        <taxon>Apocrita</taxon>
        <taxon>Aculeata</taxon>
        <taxon>Apoidea</taxon>
        <taxon>Anthophila</taxon>
        <taxon>Apidae</taxon>
        <taxon>Melipona</taxon>
    </lineage>
</organism>
<reference evidence="2" key="1">
    <citation type="submission" date="2021-10" db="EMBL/GenBank/DDBJ databases">
        <title>Melipona bicolor Genome sequencing and assembly.</title>
        <authorList>
            <person name="Araujo N.S."/>
            <person name="Arias M.C."/>
        </authorList>
    </citation>
    <scope>NUCLEOTIDE SEQUENCE</scope>
    <source>
        <strain evidence="2">USP_2M_L1-L4_2017</strain>
        <tissue evidence="2">Whole body</tissue>
    </source>
</reference>
<dbReference type="EMBL" id="JAHYIQ010000001">
    <property type="protein sequence ID" value="KAK1137719.1"/>
    <property type="molecule type" value="Genomic_DNA"/>
</dbReference>
<proteinExistence type="predicted"/>
<comment type="caution">
    <text evidence="2">The sequence shown here is derived from an EMBL/GenBank/DDBJ whole genome shotgun (WGS) entry which is preliminary data.</text>
</comment>
<evidence type="ECO:0000313" key="3">
    <source>
        <dbReference type="Proteomes" id="UP001177670"/>
    </source>
</evidence>
<keyword evidence="3" id="KW-1185">Reference proteome</keyword>
<evidence type="ECO:0000313" key="2">
    <source>
        <dbReference type="EMBL" id="KAK1137719.1"/>
    </source>
</evidence>
<sequence length="92" mass="10709">MGIFVKAWTIILLVKLSYAGKSVDVITSSGLNTLEEEEILRVLSRNESTSMNNFTLIELINNRRNRTIEMEKDTWHEKKLSVPHTNFFYGEF</sequence>
<accession>A0AA40KYB7</accession>
<evidence type="ECO:0000256" key="1">
    <source>
        <dbReference type="SAM" id="SignalP"/>
    </source>
</evidence>
<gene>
    <name evidence="2" type="ORF">K0M31_002213</name>
</gene>
<name>A0AA40KYB7_9HYME</name>
<feature type="signal peptide" evidence="1">
    <location>
        <begin position="1"/>
        <end position="19"/>
    </location>
</feature>
<keyword evidence="1" id="KW-0732">Signal</keyword>
<feature type="chain" id="PRO_5041274710" evidence="1">
    <location>
        <begin position="20"/>
        <end position="92"/>
    </location>
</feature>
<dbReference type="AlphaFoldDB" id="A0AA40KYB7"/>